<evidence type="ECO:0000256" key="3">
    <source>
        <dbReference type="ARBA" id="ARBA00022679"/>
    </source>
</evidence>
<gene>
    <name evidence="4" type="ORF">DICPUDRAFT_83502</name>
</gene>
<dbReference type="AlphaFoldDB" id="F0ZZQ2"/>
<keyword evidence="3" id="KW-0808">Transferase</keyword>
<dbReference type="EMBL" id="GL871318">
    <property type="protein sequence ID" value="EGC30573.1"/>
    <property type="molecule type" value="Genomic_DNA"/>
</dbReference>
<dbReference type="SUPFAM" id="SSF51735">
    <property type="entry name" value="NAD(P)-binding Rossmann-fold domains"/>
    <property type="match status" value="1"/>
</dbReference>
<evidence type="ECO:0000256" key="1">
    <source>
        <dbReference type="ARBA" id="ARBA00022450"/>
    </source>
</evidence>
<dbReference type="KEGG" id="dpp:DICPUDRAFT_83502"/>
<accession>F0ZZQ2</accession>
<dbReference type="PANTHER" id="PTHR45681">
    <property type="entry name" value="POLYKETIDE SYNTHASE 44-RELATED"/>
    <property type="match status" value="1"/>
</dbReference>
<dbReference type="Gene3D" id="3.90.180.10">
    <property type="entry name" value="Medium-chain alcohol dehydrogenases, catalytic domain"/>
    <property type="match status" value="1"/>
</dbReference>
<dbReference type="InterPro" id="IPR036291">
    <property type="entry name" value="NAD(P)-bd_dom_sf"/>
</dbReference>
<proteinExistence type="predicted"/>
<evidence type="ECO:0000256" key="2">
    <source>
        <dbReference type="ARBA" id="ARBA00022553"/>
    </source>
</evidence>
<dbReference type="STRING" id="5786.F0ZZQ2"/>
<sequence>MLKDNNLNSSSEEYEFIEKAIISNKGIWRCIENEAKDDNVIELPFYNNGDLEIHGTSHTEFKYLHQEKGSINLLDGGSIGSNTSIHLNYGSILGNGTIHGNINSSNGEIGHLFELNDLLINGNLQADQTILIHSAAGGVDLSSLELLKCKQHKGYIFLTVGSKDKEEYLIDKYGSFITGIYSSRNKNYVHQIKSKLKQLECDKDHQGVDLILNTHLEEL</sequence>
<organism evidence="4 5">
    <name type="scientific">Dictyostelium purpureum</name>
    <name type="common">Slime mold</name>
    <dbReference type="NCBI Taxonomy" id="5786"/>
    <lineage>
        <taxon>Eukaryota</taxon>
        <taxon>Amoebozoa</taxon>
        <taxon>Evosea</taxon>
        <taxon>Eumycetozoa</taxon>
        <taxon>Dictyostelia</taxon>
        <taxon>Dictyosteliales</taxon>
        <taxon>Dictyosteliaceae</taxon>
        <taxon>Dictyostelium</taxon>
    </lineage>
</organism>
<dbReference type="RefSeq" id="XP_003292895.1">
    <property type="nucleotide sequence ID" value="XM_003292847.1"/>
</dbReference>
<dbReference type="InterPro" id="IPR050444">
    <property type="entry name" value="Polyketide_Synthase"/>
</dbReference>
<keyword evidence="2" id="KW-0597">Phosphoprotein</keyword>
<dbReference type="PANTHER" id="PTHR45681:SF5">
    <property type="entry name" value="POLYKETIDE SYNTHASE 27-RELATED"/>
    <property type="match status" value="1"/>
</dbReference>
<dbReference type="Proteomes" id="UP000001064">
    <property type="component" value="Unassembled WGS sequence"/>
</dbReference>
<dbReference type="InParanoid" id="F0ZZQ2"/>
<evidence type="ECO:0000313" key="5">
    <source>
        <dbReference type="Proteomes" id="UP000001064"/>
    </source>
</evidence>
<keyword evidence="1" id="KW-0596">Phosphopantetheine</keyword>
<keyword evidence="5" id="KW-1185">Reference proteome</keyword>
<evidence type="ECO:0000313" key="4">
    <source>
        <dbReference type="EMBL" id="EGC30573.1"/>
    </source>
</evidence>
<name>F0ZZQ2_DICPU</name>
<dbReference type="GO" id="GO:0016740">
    <property type="term" value="F:transferase activity"/>
    <property type="evidence" value="ECO:0007669"/>
    <property type="project" value="UniProtKB-KW"/>
</dbReference>
<protein>
    <submittedName>
        <fullName evidence="4">Uncharacterized protein</fullName>
    </submittedName>
</protein>
<reference evidence="5" key="1">
    <citation type="journal article" date="2011" name="Genome Biol.">
        <title>Comparative genomics of the social amoebae Dictyostelium discoideum and Dictyostelium purpureum.</title>
        <authorList>
            <consortium name="US DOE Joint Genome Institute (JGI-PGF)"/>
            <person name="Sucgang R."/>
            <person name="Kuo A."/>
            <person name="Tian X."/>
            <person name="Salerno W."/>
            <person name="Parikh A."/>
            <person name="Feasley C.L."/>
            <person name="Dalin E."/>
            <person name="Tu H."/>
            <person name="Huang E."/>
            <person name="Barry K."/>
            <person name="Lindquist E."/>
            <person name="Shapiro H."/>
            <person name="Bruce D."/>
            <person name="Schmutz J."/>
            <person name="Salamov A."/>
            <person name="Fey P."/>
            <person name="Gaudet P."/>
            <person name="Anjard C."/>
            <person name="Babu M.M."/>
            <person name="Basu S."/>
            <person name="Bushmanova Y."/>
            <person name="van der Wel H."/>
            <person name="Katoh-Kurasawa M."/>
            <person name="Dinh C."/>
            <person name="Coutinho P.M."/>
            <person name="Saito T."/>
            <person name="Elias M."/>
            <person name="Schaap P."/>
            <person name="Kay R.R."/>
            <person name="Henrissat B."/>
            <person name="Eichinger L."/>
            <person name="Rivero F."/>
            <person name="Putnam N.H."/>
            <person name="West C.M."/>
            <person name="Loomis W.F."/>
            <person name="Chisholm R.L."/>
            <person name="Shaulsky G."/>
            <person name="Strassmann J.E."/>
            <person name="Queller D.C."/>
            <person name="Kuspa A."/>
            <person name="Grigoriev I.V."/>
        </authorList>
    </citation>
    <scope>NUCLEOTIDE SEQUENCE [LARGE SCALE GENOMIC DNA]</scope>
    <source>
        <strain evidence="5">QSDP1</strain>
    </source>
</reference>
<dbReference type="OrthoDB" id="21578at2759"/>
<dbReference type="GeneID" id="10509076"/>
<dbReference type="VEuPathDB" id="AmoebaDB:DICPUDRAFT_83502"/>